<evidence type="ECO:0000256" key="1">
    <source>
        <dbReference type="ARBA" id="ARBA00001974"/>
    </source>
</evidence>
<keyword evidence="4" id="KW-0560">Oxidoreductase</keyword>
<sequence length="420" mass="44856">MTESFDSVAVIGGGMAGATAVIALRDQGFSGRISLVGAEKHLPYERPPLSKQFLSGEMSEEQLLVHSRETYAEKDIELVLGRRATRLCPADGAVELEGGERVDADRILLCMGVRPRPVGVPGQTLPGVHYLRDLEDAYALQVMIESGVPVVVVGEGFIGSETASTLAQQGADVTLLMAGDLPMPMLGMEASGWLLEQHRSNGVDVRARSPLRTIRGRDCVEAVELCDGTILPAGAVVVGIGSEAAIDLATEIGITVDNGILVNGLSRTSIPEVYAAGDLARFPSPTFGRNIRVEHWQNAHNQAVKAVEGMLHHGDRDIEPYDDIPWAWTNQYGNQWEIAGLPGAGMDVVRRGVPGSAEGALWIFSTRGHVQGAVAVNRRRELRAIQRALGDGPVLLNEAVRDESVDLRAALSGADTVKNA</sequence>
<dbReference type="eggNOG" id="COG0446">
    <property type="taxonomic scope" value="Bacteria"/>
</dbReference>
<feature type="domain" description="FAD/NAD(P)-binding" evidence="5">
    <location>
        <begin position="7"/>
        <end position="303"/>
    </location>
</feature>
<evidence type="ECO:0000256" key="4">
    <source>
        <dbReference type="ARBA" id="ARBA00023002"/>
    </source>
</evidence>
<gene>
    <name evidence="7" type="ORF">EP51_46850</name>
</gene>
<dbReference type="PRINTS" id="PR00411">
    <property type="entry name" value="PNDRDTASEI"/>
</dbReference>
<dbReference type="InterPro" id="IPR050446">
    <property type="entry name" value="FAD-oxidoreductase/Apoptosis"/>
</dbReference>
<dbReference type="InterPro" id="IPR036188">
    <property type="entry name" value="FAD/NAD-bd_sf"/>
</dbReference>
<evidence type="ECO:0000313" key="7">
    <source>
        <dbReference type="EMBL" id="AII11490.1"/>
    </source>
</evidence>
<keyword evidence="7" id="KW-0614">Plasmid</keyword>
<proteinExistence type="predicted"/>
<dbReference type="PANTHER" id="PTHR43557:SF2">
    <property type="entry name" value="RIESKE DOMAIN-CONTAINING PROTEIN-RELATED"/>
    <property type="match status" value="1"/>
</dbReference>
<evidence type="ECO:0000256" key="3">
    <source>
        <dbReference type="ARBA" id="ARBA00022827"/>
    </source>
</evidence>
<dbReference type="Pfam" id="PF07992">
    <property type="entry name" value="Pyr_redox_2"/>
    <property type="match status" value="1"/>
</dbReference>
<feature type="domain" description="Reductase C-terminal" evidence="6">
    <location>
        <begin position="326"/>
        <end position="410"/>
    </location>
</feature>
<dbReference type="AlphaFoldDB" id="A0A076EZV6"/>
<comment type="cofactor">
    <cofactor evidence="1">
        <name>FAD</name>
        <dbReference type="ChEBI" id="CHEBI:57692"/>
    </cofactor>
</comment>
<dbReference type="PANTHER" id="PTHR43557">
    <property type="entry name" value="APOPTOSIS-INDUCING FACTOR 1"/>
    <property type="match status" value="1"/>
</dbReference>
<evidence type="ECO:0000313" key="8">
    <source>
        <dbReference type="Proteomes" id="UP000028488"/>
    </source>
</evidence>
<evidence type="ECO:0000259" key="6">
    <source>
        <dbReference type="Pfam" id="PF14759"/>
    </source>
</evidence>
<dbReference type="Gene3D" id="3.50.50.60">
    <property type="entry name" value="FAD/NAD(P)-binding domain"/>
    <property type="match status" value="2"/>
</dbReference>
<dbReference type="RefSeq" id="WP_128644278.1">
    <property type="nucleotide sequence ID" value="NZ_CP008952.1"/>
</dbReference>
<dbReference type="PRINTS" id="PR00368">
    <property type="entry name" value="FADPNR"/>
</dbReference>
<keyword evidence="3" id="KW-0274">FAD</keyword>
<keyword evidence="2" id="KW-0285">Flavoprotein</keyword>
<dbReference type="Proteomes" id="UP000028488">
    <property type="component" value="Plasmid pPDG5"/>
</dbReference>
<name>A0A076EZV6_RHOOP</name>
<dbReference type="InterPro" id="IPR016156">
    <property type="entry name" value="FAD/NAD-linked_Rdtase_dimer_sf"/>
</dbReference>
<dbReference type="GO" id="GO:0005737">
    <property type="term" value="C:cytoplasm"/>
    <property type="evidence" value="ECO:0007669"/>
    <property type="project" value="TreeGrafter"/>
</dbReference>
<dbReference type="InterPro" id="IPR028202">
    <property type="entry name" value="Reductase_C"/>
</dbReference>
<dbReference type="Gene3D" id="3.30.390.30">
    <property type="match status" value="1"/>
</dbReference>
<dbReference type="EMBL" id="CP008952">
    <property type="protein sequence ID" value="AII11490.1"/>
    <property type="molecule type" value="Genomic_DNA"/>
</dbReference>
<dbReference type="GO" id="GO:0016651">
    <property type="term" value="F:oxidoreductase activity, acting on NAD(P)H"/>
    <property type="evidence" value="ECO:0007669"/>
    <property type="project" value="TreeGrafter"/>
</dbReference>
<dbReference type="SUPFAM" id="SSF55424">
    <property type="entry name" value="FAD/NAD-linked reductases, dimerisation (C-terminal) domain"/>
    <property type="match status" value="1"/>
</dbReference>
<geneLocation type="plasmid" evidence="7 8">
    <name>pPDG5</name>
</geneLocation>
<dbReference type="InterPro" id="IPR023753">
    <property type="entry name" value="FAD/NAD-binding_dom"/>
</dbReference>
<reference evidence="7 8" key="1">
    <citation type="submission" date="2014-07" db="EMBL/GenBank/DDBJ databases">
        <title>Genome Sequence of Rhodococcus opacus Strain R7, a Biodegrader of Mono- and Polycyclic Aromatic Hydrocarbons.</title>
        <authorList>
            <person name="Di Gennaro P."/>
            <person name="Zampolli J."/>
            <person name="Presti I."/>
            <person name="Cappelletti M."/>
            <person name="D'Ursi P."/>
            <person name="Orro A."/>
            <person name="Mezzelani A."/>
            <person name="Milanesi L."/>
        </authorList>
    </citation>
    <scope>NUCLEOTIDE SEQUENCE [LARGE SCALE GENOMIC DNA]</scope>
    <source>
        <strain evidence="7 8">R7</strain>
        <plasmid evidence="7">pPDG5</plasmid>
    </source>
</reference>
<accession>A0A076EZV6</accession>
<protein>
    <submittedName>
        <fullName evidence="7">Ferredoxin reductase</fullName>
    </submittedName>
</protein>
<dbReference type="SUPFAM" id="SSF51905">
    <property type="entry name" value="FAD/NAD(P)-binding domain"/>
    <property type="match status" value="2"/>
</dbReference>
<evidence type="ECO:0000259" key="5">
    <source>
        <dbReference type="Pfam" id="PF07992"/>
    </source>
</evidence>
<organism evidence="7 8">
    <name type="scientific">Rhodococcus opacus</name>
    <name type="common">Nocardia opaca</name>
    <dbReference type="NCBI Taxonomy" id="37919"/>
    <lineage>
        <taxon>Bacteria</taxon>
        <taxon>Bacillati</taxon>
        <taxon>Actinomycetota</taxon>
        <taxon>Actinomycetes</taxon>
        <taxon>Mycobacteriales</taxon>
        <taxon>Nocardiaceae</taxon>
        <taxon>Rhodococcus</taxon>
    </lineage>
</organism>
<evidence type="ECO:0000256" key="2">
    <source>
        <dbReference type="ARBA" id="ARBA00022630"/>
    </source>
</evidence>
<dbReference type="Pfam" id="PF14759">
    <property type="entry name" value="Reductase_C"/>
    <property type="match status" value="1"/>
</dbReference>